<feature type="compositionally biased region" description="Polar residues" evidence="2">
    <location>
        <begin position="275"/>
        <end position="296"/>
    </location>
</feature>
<dbReference type="SUPFAM" id="SSF57756">
    <property type="entry name" value="Retrovirus zinc finger-like domains"/>
    <property type="match status" value="1"/>
</dbReference>
<sequence>MENKKLALSAPYDESSSETTIDFTGLPDRFSGKPDSISVDVWTFTFKNVCKIKKWSDKTSKDVFKIWVKGDAAGWVLQQETFEKDSEEKSLDQWFLLLKNKFSRRFIQKKQKITSIRPLVNLTPKRNEQVNGFNYRFMEVLDLIVPEIVHSATIKSIYLEAIIEIDSELSWILSNETDFSKYNIDELLKEANKMYLKRKKYSNETTKPTLQNPKKEDTDTSLVELTKKFSRIALVLEEKEKKEYTTVKCFSCNNIGHISTNCPNKNSPYKDRSYSRNNYYSKENTPNSAPSENKNLYSEKKDVMLFEKTA</sequence>
<comment type="caution">
    <text evidence="4">The sequence shown here is derived from an EMBL/GenBank/DDBJ whole genome shotgun (WGS) entry which is preliminary data.</text>
</comment>
<dbReference type="PROSITE" id="PS50158">
    <property type="entry name" value="ZF_CCHC"/>
    <property type="match status" value="1"/>
</dbReference>
<feature type="domain" description="CCHC-type" evidence="3">
    <location>
        <begin position="248"/>
        <end position="264"/>
    </location>
</feature>
<evidence type="ECO:0000256" key="2">
    <source>
        <dbReference type="SAM" id="MobiDB-lite"/>
    </source>
</evidence>
<reference evidence="4 5" key="1">
    <citation type="submission" date="2017-01" db="EMBL/GenBank/DDBJ databases">
        <authorList>
            <person name="Mah S.A."/>
            <person name="Swanson W.J."/>
            <person name="Moy G.W."/>
            <person name="Vacquier V.D."/>
        </authorList>
    </citation>
    <scope>NUCLEOTIDE SEQUENCE [LARGE SCALE GENOMIC DNA]</scope>
    <source>
        <strain evidence="4 5">GSMNP</strain>
    </source>
</reference>
<dbReference type="Gene3D" id="4.10.60.10">
    <property type="entry name" value="Zinc finger, CCHC-type"/>
    <property type="match status" value="1"/>
</dbReference>
<keyword evidence="5" id="KW-1185">Reference proteome</keyword>
<dbReference type="Proteomes" id="UP000187283">
    <property type="component" value="Unassembled WGS sequence"/>
</dbReference>
<gene>
    <name evidence="4" type="ORF">AYI70_g4351</name>
</gene>
<evidence type="ECO:0000259" key="3">
    <source>
        <dbReference type="PROSITE" id="PS50158"/>
    </source>
</evidence>
<accession>A0A1R1XZL6</accession>
<dbReference type="InterPro" id="IPR036875">
    <property type="entry name" value="Znf_CCHC_sf"/>
</dbReference>
<dbReference type="GO" id="GO:0008270">
    <property type="term" value="F:zinc ion binding"/>
    <property type="evidence" value="ECO:0007669"/>
    <property type="project" value="UniProtKB-KW"/>
</dbReference>
<evidence type="ECO:0000313" key="4">
    <source>
        <dbReference type="EMBL" id="OMJ20045.1"/>
    </source>
</evidence>
<keyword evidence="1" id="KW-0479">Metal-binding</keyword>
<dbReference type="EMBL" id="LSSN01001339">
    <property type="protein sequence ID" value="OMJ20045.1"/>
    <property type="molecule type" value="Genomic_DNA"/>
</dbReference>
<dbReference type="AlphaFoldDB" id="A0A1R1XZL6"/>
<feature type="region of interest" description="Disordered" evidence="2">
    <location>
        <begin position="261"/>
        <end position="300"/>
    </location>
</feature>
<dbReference type="OrthoDB" id="3863715at2759"/>
<dbReference type="GO" id="GO:0003676">
    <property type="term" value="F:nucleic acid binding"/>
    <property type="evidence" value="ECO:0007669"/>
    <property type="project" value="InterPro"/>
</dbReference>
<dbReference type="InterPro" id="IPR001878">
    <property type="entry name" value="Znf_CCHC"/>
</dbReference>
<organism evidence="4 5">
    <name type="scientific">Smittium culicis</name>
    <dbReference type="NCBI Taxonomy" id="133412"/>
    <lineage>
        <taxon>Eukaryota</taxon>
        <taxon>Fungi</taxon>
        <taxon>Fungi incertae sedis</taxon>
        <taxon>Zoopagomycota</taxon>
        <taxon>Kickxellomycotina</taxon>
        <taxon>Harpellomycetes</taxon>
        <taxon>Harpellales</taxon>
        <taxon>Legeriomycetaceae</taxon>
        <taxon>Smittium</taxon>
    </lineage>
</organism>
<dbReference type="SMART" id="SM00343">
    <property type="entry name" value="ZnF_C2HC"/>
    <property type="match status" value="1"/>
</dbReference>
<evidence type="ECO:0000313" key="5">
    <source>
        <dbReference type="Proteomes" id="UP000187283"/>
    </source>
</evidence>
<evidence type="ECO:0000256" key="1">
    <source>
        <dbReference type="PROSITE-ProRule" id="PRU00047"/>
    </source>
</evidence>
<keyword evidence="1" id="KW-0863">Zinc-finger</keyword>
<name>A0A1R1XZL6_9FUNG</name>
<protein>
    <recommendedName>
        <fullName evidence="3">CCHC-type domain-containing protein</fullName>
    </recommendedName>
</protein>
<dbReference type="Pfam" id="PF00098">
    <property type="entry name" value="zf-CCHC"/>
    <property type="match status" value="1"/>
</dbReference>
<proteinExistence type="predicted"/>
<keyword evidence="1" id="KW-0862">Zinc</keyword>